<organism evidence="2 3">
    <name type="scientific">Tetradesmus obliquus</name>
    <name type="common">Green alga</name>
    <name type="synonym">Acutodesmus obliquus</name>
    <dbReference type="NCBI Taxonomy" id="3088"/>
    <lineage>
        <taxon>Eukaryota</taxon>
        <taxon>Viridiplantae</taxon>
        <taxon>Chlorophyta</taxon>
        <taxon>core chlorophytes</taxon>
        <taxon>Chlorophyceae</taxon>
        <taxon>CS clade</taxon>
        <taxon>Sphaeropleales</taxon>
        <taxon>Scenedesmaceae</taxon>
        <taxon>Tetradesmus</taxon>
    </lineage>
</organism>
<sequence length="131" mass="13075">MTSELRELGAAVAALLVAMRQVLALGGSVEGSMSATTEQLEEQLVENTEEVEECMAALQEVCAVSRRASAAGPALLALFNPYARTSLMPHVTAADGMGCSDADAAAGTSCLSGAAADSVGDSPEAAAAVSV</sequence>
<gene>
    <name evidence="2" type="ORF">OEZ85_008486</name>
</gene>
<protein>
    <submittedName>
        <fullName evidence="2">Uncharacterized protein</fullName>
    </submittedName>
</protein>
<dbReference type="Proteomes" id="UP001244341">
    <property type="component" value="Chromosome 1b"/>
</dbReference>
<keyword evidence="1" id="KW-0732">Signal</keyword>
<feature type="signal peptide" evidence="1">
    <location>
        <begin position="1"/>
        <end position="24"/>
    </location>
</feature>
<dbReference type="EMBL" id="CP126208">
    <property type="protein sequence ID" value="WIA09072.1"/>
    <property type="molecule type" value="Genomic_DNA"/>
</dbReference>
<feature type="chain" id="PRO_5046566293" evidence="1">
    <location>
        <begin position="25"/>
        <end position="131"/>
    </location>
</feature>
<proteinExistence type="predicted"/>
<keyword evidence="3" id="KW-1185">Reference proteome</keyword>
<evidence type="ECO:0000313" key="3">
    <source>
        <dbReference type="Proteomes" id="UP001244341"/>
    </source>
</evidence>
<name>A0ABY8TJB6_TETOB</name>
<accession>A0ABY8TJB6</accession>
<evidence type="ECO:0000313" key="2">
    <source>
        <dbReference type="EMBL" id="WIA09072.1"/>
    </source>
</evidence>
<reference evidence="2 3" key="1">
    <citation type="submission" date="2023-05" db="EMBL/GenBank/DDBJ databases">
        <title>A 100% complete, gapless, phased diploid assembly of the Scenedesmus obliquus UTEX 3031 genome.</title>
        <authorList>
            <person name="Biondi T.C."/>
            <person name="Hanschen E.R."/>
            <person name="Kwon T."/>
            <person name="Eng W."/>
            <person name="Kruse C.P.S."/>
            <person name="Koehler S.I."/>
            <person name="Kunde Y."/>
            <person name="Gleasner C.D."/>
            <person name="You Mak K.T."/>
            <person name="Polle J."/>
            <person name="Hovde B.T."/>
            <person name="Starkenburg S.R."/>
        </authorList>
    </citation>
    <scope>NUCLEOTIDE SEQUENCE [LARGE SCALE GENOMIC DNA]</scope>
    <source>
        <strain evidence="2 3">DOE0152z</strain>
    </source>
</reference>
<evidence type="ECO:0000256" key="1">
    <source>
        <dbReference type="SAM" id="SignalP"/>
    </source>
</evidence>